<organism evidence="10 11">
    <name type="scientific">Coprinellus micaceus</name>
    <name type="common">Glistening ink-cap mushroom</name>
    <name type="synonym">Coprinus micaceus</name>
    <dbReference type="NCBI Taxonomy" id="71717"/>
    <lineage>
        <taxon>Eukaryota</taxon>
        <taxon>Fungi</taxon>
        <taxon>Dikarya</taxon>
        <taxon>Basidiomycota</taxon>
        <taxon>Agaricomycotina</taxon>
        <taxon>Agaricomycetes</taxon>
        <taxon>Agaricomycetidae</taxon>
        <taxon>Agaricales</taxon>
        <taxon>Agaricineae</taxon>
        <taxon>Psathyrellaceae</taxon>
        <taxon>Coprinellus</taxon>
    </lineage>
</organism>
<dbReference type="GO" id="GO:0030515">
    <property type="term" value="F:snoRNA binding"/>
    <property type="evidence" value="ECO:0007669"/>
    <property type="project" value="TreeGrafter"/>
</dbReference>
<evidence type="ECO:0000256" key="2">
    <source>
        <dbReference type="ARBA" id="ARBA00010559"/>
    </source>
</evidence>
<comment type="subcellular location">
    <subcellularLocation>
        <location evidence="1 8">Nucleus</location>
        <location evidence="1 8">Nucleolus</location>
    </subcellularLocation>
</comment>
<accession>A0A4Y7T8V9</accession>
<dbReference type="SUPFAM" id="SSF48371">
    <property type="entry name" value="ARM repeat"/>
    <property type="match status" value="3"/>
</dbReference>
<dbReference type="PANTHER" id="PTHR13457">
    <property type="entry name" value="BAP28"/>
    <property type="match status" value="1"/>
</dbReference>
<name>A0A4Y7T8V9_COPMI</name>
<keyword evidence="4 8" id="KW-0690">Ribosome biogenesis</keyword>
<gene>
    <name evidence="10" type="ORF">FA13DRAFT_1764517</name>
</gene>
<comment type="caution">
    <text evidence="10">The sequence shown here is derived from an EMBL/GenBank/DDBJ whole genome shotgun (WGS) entry which is preliminary data.</text>
</comment>
<reference evidence="10 11" key="1">
    <citation type="journal article" date="2019" name="Nat. Ecol. Evol.">
        <title>Megaphylogeny resolves global patterns of mushroom evolution.</title>
        <authorList>
            <person name="Varga T."/>
            <person name="Krizsan K."/>
            <person name="Foldi C."/>
            <person name="Dima B."/>
            <person name="Sanchez-Garcia M."/>
            <person name="Sanchez-Ramirez S."/>
            <person name="Szollosi G.J."/>
            <person name="Szarkandi J.G."/>
            <person name="Papp V."/>
            <person name="Albert L."/>
            <person name="Andreopoulos W."/>
            <person name="Angelini C."/>
            <person name="Antonin V."/>
            <person name="Barry K.W."/>
            <person name="Bougher N.L."/>
            <person name="Buchanan P."/>
            <person name="Buyck B."/>
            <person name="Bense V."/>
            <person name="Catcheside P."/>
            <person name="Chovatia M."/>
            <person name="Cooper J."/>
            <person name="Damon W."/>
            <person name="Desjardin D."/>
            <person name="Finy P."/>
            <person name="Geml J."/>
            <person name="Haridas S."/>
            <person name="Hughes K."/>
            <person name="Justo A."/>
            <person name="Karasinski D."/>
            <person name="Kautmanova I."/>
            <person name="Kiss B."/>
            <person name="Kocsube S."/>
            <person name="Kotiranta H."/>
            <person name="LaButti K.M."/>
            <person name="Lechner B.E."/>
            <person name="Liimatainen K."/>
            <person name="Lipzen A."/>
            <person name="Lukacs Z."/>
            <person name="Mihaltcheva S."/>
            <person name="Morgado L.N."/>
            <person name="Niskanen T."/>
            <person name="Noordeloos M.E."/>
            <person name="Ohm R.A."/>
            <person name="Ortiz-Santana B."/>
            <person name="Ovrebo C."/>
            <person name="Racz N."/>
            <person name="Riley R."/>
            <person name="Savchenko A."/>
            <person name="Shiryaev A."/>
            <person name="Soop K."/>
            <person name="Spirin V."/>
            <person name="Szebenyi C."/>
            <person name="Tomsovsky M."/>
            <person name="Tulloss R.E."/>
            <person name="Uehling J."/>
            <person name="Grigoriev I.V."/>
            <person name="Vagvolgyi C."/>
            <person name="Papp T."/>
            <person name="Martin F.M."/>
            <person name="Miettinen O."/>
            <person name="Hibbett D.S."/>
            <person name="Nagy L.G."/>
        </authorList>
    </citation>
    <scope>NUCLEOTIDE SEQUENCE [LARGE SCALE GENOMIC DNA]</scope>
    <source>
        <strain evidence="10 11">FP101781</strain>
    </source>
</reference>
<dbReference type="OrthoDB" id="31183at2759"/>
<keyword evidence="11" id="KW-1185">Reference proteome</keyword>
<dbReference type="Pfam" id="PF08146">
    <property type="entry name" value="BP28CT"/>
    <property type="match status" value="1"/>
</dbReference>
<feature type="domain" description="BP28 C-terminal" evidence="9">
    <location>
        <begin position="1652"/>
        <end position="1786"/>
    </location>
</feature>
<evidence type="ECO:0000256" key="4">
    <source>
        <dbReference type="ARBA" id="ARBA00022517"/>
    </source>
</evidence>
<comment type="function">
    <text evidence="8">Involved in nucleolar processing of pre-18S ribosomal RNA.</text>
</comment>
<dbReference type="Pfam" id="PF23243">
    <property type="entry name" value="HEAT_HEATR1"/>
    <property type="match status" value="1"/>
</dbReference>
<dbReference type="InterPro" id="IPR012954">
    <property type="entry name" value="BP28_C_dom"/>
</dbReference>
<evidence type="ECO:0000256" key="3">
    <source>
        <dbReference type="ARBA" id="ARBA00015399"/>
    </source>
</evidence>
<evidence type="ECO:0000256" key="8">
    <source>
        <dbReference type="RuleBase" id="RU367065"/>
    </source>
</evidence>
<dbReference type="GO" id="GO:0000462">
    <property type="term" value="P:maturation of SSU-rRNA from tricistronic rRNA transcript (SSU-rRNA, 5.8S rRNA, LSU-rRNA)"/>
    <property type="evidence" value="ECO:0007669"/>
    <property type="project" value="TreeGrafter"/>
</dbReference>
<dbReference type="InterPro" id="IPR016024">
    <property type="entry name" value="ARM-type_fold"/>
</dbReference>
<keyword evidence="7 8" id="KW-0687">Ribonucleoprotein</keyword>
<dbReference type="Proteomes" id="UP000298030">
    <property type="component" value="Unassembled WGS sequence"/>
</dbReference>
<dbReference type="EMBL" id="QPFP01000023">
    <property type="protein sequence ID" value="TEB30421.1"/>
    <property type="molecule type" value="Genomic_DNA"/>
</dbReference>
<evidence type="ECO:0000256" key="7">
    <source>
        <dbReference type="ARBA" id="ARBA00023274"/>
    </source>
</evidence>
<dbReference type="GO" id="GO:0032040">
    <property type="term" value="C:small-subunit processome"/>
    <property type="evidence" value="ECO:0007669"/>
    <property type="project" value="TreeGrafter"/>
</dbReference>
<sequence>MPSLAEQLVKNASLNAHLFTDRSKRKPTVSYLFTGRDADQYDLDTIFALGQNAFLQLCSQTDRTLLPQDVAAELDRSIEGFLVRLGPYLMDAPSGKVIEWLVRRFRIHEFNIDAVMNLFLPYHETPHFTKIVSILDIKPNTLWSFLAPYKSAAQNIQRVSLVSEMLRNPDLARFIASLLPNALKEQQAHIVHRTLLAFNAATLNEFIKRSEKMDEGTGVLLVSALLEPLQMKGGDMSRDAILGSYVLLAALSQKSDLAPSMPIHVSTGQFMYAAVAFCQGQEQLENVSESTVKAILRLPGINEEVTAACRWYGSERLLVAITSRIMPKLSETEGASEFMENLIATASMPDVVLTHLTRLLVKAILSAGTALKERQLLSMAQQRRPQAVQKVTQETIDEDEEQKEAVEELIMSLSTSQALPSSSKTTANFDLIISSTHGDSNVRAIAVRKLVAVFPSVSEGDEVKSIQRALLGRHFTRPSETVAKAFLAIPTEYVDALASSIAAPGSKPKRAVLRLHLDFLINHILVSLDSKHQSAVFERLLLPFLLFSKPRQHTADLVWDAVDQVLKTTPEAVELLKGCPELVKRDGGRTPETMAAANAAIASKSADNILRSDRFAQHLDTLVSKLHDENPHPRAFAYLVTRALLERMSGVHQVEVANKVLDTLQLEQLPTLDDLHETQSLEETIKQEAISKAVVSKPSSKTTLAWLQVGVLSAIAQIPQPANTEIDWFKKLYSIFNSSGAAPSLAFGLLQGLFHSLKTDVLVFLAGVWTSSNANLERLQSLALLQAAAFLEAHVQEGDGIDFQTILPALLVALQASNQQSRLASLECLKRLSIISQGKFIQVYKFDLIYGANSESLQYLEQVDIQHYLEALLAHADHFENDGTYLPCASGDKKKDTEYKKRVLCCVLSHVNALSSPTMQVTLLQSVSLVTDKAKLQLLLPTVQKLLLPNHTQQEGLLLELLRSFNDSAAKELNDTNKPIWKVYTDLLQHYLKPDSAEASRDVLANALEMGLYKKLDTSRKVELCQIWLNLCSEDASLQRYCKQLLTNVLNEVPVMVAVLDLYSPTGNISGERATKRAKTSDAAEQYSIRQLSFLSEILGTKALPGSIELISHLLQVLNSVVQALSPTEAEVNYTEQLLMSAVETAASGVSDIPNLSPSAIRVDVLVELIRVTENPATFHQALLLMSNLTRLAPESVLHNVMPVFTFMGSNIFHRDDSYSFSVVQKTIDGIVPVMVSSLKASHSSPLELWTKSKDFLHVFTDAVNHIPRHRRTKFFTHLVAVLGTDDFLAPVSMLLVEKVANRIARQSGQDSQSSLELPITLVNSAPLPIRIKSLVVILEEAERLVTRVVQPEDSTSLFLSPTADADANTASPYKRRAQALITFVGSTFTSPLSKPAAHASQPDLVVKGLVALATLNLPEPHLEITKASLGALNRLLNVLSALDFVHAVASMMEINDERIQAGALDMLSKRLSDISTAARQSTSPSIVSILGSIKTILDKRQSDFVIISAALRALSSIATTMEATEQGALADLVPVLFTIIDIDGNQTEAWQALLPLSKQLGPRIIPYFRTVVQHSVRLLKQETTSANAIYATLQALLSSIPTFWSMPEVLAVLMLYIDGGVSSSMLALVKTLTKRVSAKVLLPSILDIWSKLHASASDRQLAVFFEVVGRTLRSADRPAILESLRSIFKMFVDGLPAFRPLFRRLYDWAFAGETVEVNHQIVFIHLYIGLQDYFKNLMNPYMSFLLAPFSDTLSSFASGSSTDPELWKATMSSLNRSLANDDGVFWRDDKLRAISTGLIHQVDVCNKQQFNDGKSLLKDTLVAIVESVGDDGLLKTINLNILMHTRSEEAQVRLYALQCSEALWSSHGNKLLGFVAETATFIAECGEDENDMVVRESFRLKDAVERIAGKIDGL</sequence>
<dbReference type="Gene3D" id="1.25.10.10">
    <property type="entry name" value="Leucine-rich Repeat Variant"/>
    <property type="match status" value="1"/>
</dbReference>
<dbReference type="STRING" id="71717.A0A4Y7T8V9"/>
<keyword evidence="6 8" id="KW-0539">Nucleus</keyword>
<evidence type="ECO:0000313" key="11">
    <source>
        <dbReference type="Proteomes" id="UP000298030"/>
    </source>
</evidence>
<comment type="similarity">
    <text evidence="2 8">Belongs to the HEATR1/UTP10 family.</text>
</comment>
<keyword evidence="5 8" id="KW-0698">rRNA processing</keyword>
<evidence type="ECO:0000259" key="9">
    <source>
        <dbReference type="SMART" id="SM01036"/>
    </source>
</evidence>
<dbReference type="GO" id="GO:0034455">
    <property type="term" value="C:t-UTP complex"/>
    <property type="evidence" value="ECO:0007669"/>
    <property type="project" value="TreeGrafter"/>
</dbReference>
<dbReference type="SMART" id="SM01036">
    <property type="entry name" value="BP28CT"/>
    <property type="match status" value="1"/>
</dbReference>
<evidence type="ECO:0000313" key="10">
    <source>
        <dbReference type="EMBL" id="TEB30421.1"/>
    </source>
</evidence>
<evidence type="ECO:0000256" key="5">
    <source>
        <dbReference type="ARBA" id="ARBA00022552"/>
    </source>
</evidence>
<dbReference type="GO" id="GO:0045943">
    <property type="term" value="P:positive regulation of transcription by RNA polymerase I"/>
    <property type="evidence" value="ECO:0007669"/>
    <property type="project" value="TreeGrafter"/>
</dbReference>
<protein>
    <recommendedName>
        <fullName evidence="3 8">U3 small nucleolar RNA-associated protein 10</fullName>
    </recommendedName>
</protein>
<proteinExistence type="inferred from homology"/>
<dbReference type="GO" id="GO:0030686">
    <property type="term" value="C:90S preribosome"/>
    <property type="evidence" value="ECO:0007669"/>
    <property type="project" value="TreeGrafter"/>
</dbReference>
<dbReference type="PANTHER" id="PTHR13457:SF1">
    <property type="entry name" value="HEAT REPEAT-CONTAINING PROTEIN 1"/>
    <property type="match status" value="1"/>
</dbReference>
<dbReference type="InterPro" id="IPR056473">
    <property type="entry name" value="HEAT_Utp10/HEAT1"/>
</dbReference>
<dbReference type="InterPro" id="IPR011989">
    <property type="entry name" value="ARM-like"/>
</dbReference>
<dbReference type="InterPro" id="IPR040191">
    <property type="entry name" value="UTP10"/>
</dbReference>
<evidence type="ECO:0000256" key="6">
    <source>
        <dbReference type="ARBA" id="ARBA00023242"/>
    </source>
</evidence>
<evidence type="ECO:0000256" key="1">
    <source>
        <dbReference type="ARBA" id="ARBA00004604"/>
    </source>
</evidence>
<comment type="subunit">
    <text evidence="8">Component of the ribosomal small subunit (SSU) processome.</text>
</comment>